<dbReference type="EMBL" id="MHTS01000004">
    <property type="protein sequence ID" value="OHA64990.1"/>
    <property type="molecule type" value="Genomic_DNA"/>
</dbReference>
<evidence type="ECO:0000256" key="1">
    <source>
        <dbReference type="ARBA" id="ARBA00022670"/>
    </source>
</evidence>
<dbReference type="SUPFAM" id="SSF47781">
    <property type="entry name" value="RuvA domain 2-like"/>
    <property type="match status" value="1"/>
</dbReference>
<keyword evidence="3" id="KW-0378">Hydrolase</keyword>
<evidence type="ECO:0000256" key="6">
    <source>
        <dbReference type="RuleBase" id="RU003797"/>
    </source>
</evidence>
<dbReference type="GO" id="GO:0046872">
    <property type="term" value="F:metal ion binding"/>
    <property type="evidence" value="ECO:0007669"/>
    <property type="project" value="UniProtKB-KW"/>
</dbReference>
<keyword evidence="1" id="KW-0645">Protease</keyword>
<dbReference type="PROSITE" id="PS50249">
    <property type="entry name" value="MPN"/>
    <property type="match status" value="1"/>
</dbReference>
<dbReference type="Pfam" id="PF20582">
    <property type="entry name" value="UPF0758_N"/>
    <property type="match status" value="1"/>
</dbReference>
<dbReference type="InterPro" id="IPR010994">
    <property type="entry name" value="RuvA_2-like"/>
</dbReference>
<proteinExistence type="inferred from homology"/>
<evidence type="ECO:0000256" key="4">
    <source>
        <dbReference type="ARBA" id="ARBA00022833"/>
    </source>
</evidence>
<dbReference type="CDD" id="cd08071">
    <property type="entry name" value="MPN_DUF2466"/>
    <property type="match status" value="1"/>
</dbReference>
<protein>
    <recommendedName>
        <fullName evidence="7">MPN domain-containing protein</fullName>
    </recommendedName>
</protein>
<evidence type="ECO:0000313" key="9">
    <source>
        <dbReference type="Proteomes" id="UP000178170"/>
    </source>
</evidence>
<keyword evidence="4" id="KW-0862">Zinc</keyword>
<sequence>MKQSFTVRDLPQAERPRERMQKFGIEALSAQELLMLLLGRGVRGESIATCAQKLLSQFGSLEGIMQASLEDLQTVKGIGFAKAAQLKACMEIARRKEQAGESLAESQKGNAVVSPQAVSRLVQAKISNYAKEHFLVVSFNVRNKVIGIDTVTVGTLNASIVHPRETFDTAIRRHASHIILAHNHPSNDTEPSSQDLAITNRLAQAGKILGIELVDHIIVGQSGFLSFKERQLL</sequence>
<dbReference type="PANTHER" id="PTHR30471:SF3">
    <property type="entry name" value="UPF0758 PROTEIN YEES-RELATED"/>
    <property type="match status" value="1"/>
</dbReference>
<accession>A0A1G2QWN0</accession>
<evidence type="ECO:0000256" key="5">
    <source>
        <dbReference type="ARBA" id="ARBA00023049"/>
    </source>
</evidence>
<dbReference type="InterPro" id="IPR025657">
    <property type="entry name" value="RadC_JAB"/>
</dbReference>
<comment type="similarity">
    <text evidence="6">Belongs to the UPF0758 family.</text>
</comment>
<dbReference type="GO" id="GO:0006508">
    <property type="term" value="P:proteolysis"/>
    <property type="evidence" value="ECO:0007669"/>
    <property type="project" value="UniProtKB-KW"/>
</dbReference>
<evidence type="ECO:0000313" key="8">
    <source>
        <dbReference type="EMBL" id="OHA64990.1"/>
    </source>
</evidence>
<dbReference type="InterPro" id="IPR001405">
    <property type="entry name" value="UPF0758"/>
</dbReference>
<dbReference type="Gene3D" id="1.10.150.20">
    <property type="entry name" value="5' to 3' exonuclease, C-terminal subdomain"/>
    <property type="match status" value="1"/>
</dbReference>
<feature type="domain" description="MPN" evidence="7">
    <location>
        <begin position="111"/>
        <end position="233"/>
    </location>
</feature>
<dbReference type="Proteomes" id="UP000178170">
    <property type="component" value="Unassembled WGS sequence"/>
</dbReference>
<dbReference type="AlphaFoldDB" id="A0A1G2QWN0"/>
<keyword evidence="2" id="KW-0479">Metal-binding</keyword>
<dbReference type="Pfam" id="PF04002">
    <property type="entry name" value="RadC"/>
    <property type="match status" value="1"/>
</dbReference>
<evidence type="ECO:0000256" key="3">
    <source>
        <dbReference type="ARBA" id="ARBA00022801"/>
    </source>
</evidence>
<dbReference type="InterPro" id="IPR046778">
    <property type="entry name" value="UPF0758_N"/>
</dbReference>
<reference evidence="8 9" key="1">
    <citation type="journal article" date="2016" name="Nat. Commun.">
        <title>Thousands of microbial genomes shed light on interconnected biogeochemical processes in an aquifer system.</title>
        <authorList>
            <person name="Anantharaman K."/>
            <person name="Brown C.T."/>
            <person name="Hug L.A."/>
            <person name="Sharon I."/>
            <person name="Castelle C.J."/>
            <person name="Probst A.J."/>
            <person name="Thomas B.C."/>
            <person name="Singh A."/>
            <person name="Wilkins M.J."/>
            <person name="Karaoz U."/>
            <person name="Brodie E.L."/>
            <person name="Williams K.H."/>
            <person name="Hubbard S.S."/>
            <person name="Banfield J.F."/>
        </authorList>
    </citation>
    <scope>NUCLEOTIDE SEQUENCE [LARGE SCALE GENOMIC DNA]</scope>
</reference>
<keyword evidence="5" id="KW-0482">Metalloprotease</keyword>
<dbReference type="NCBIfam" id="TIGR00608">
    <property type="entry name" value="radc"/>
    <property type="match status" value="1"/>
</dbReference>
<dbReference type="Gene3D" id="3.40.140.10">
    <property type="entry name" value="Cytidine Deaminase, domain 2"/>
    <property type="match status" value="1"/>
</dbReference>
<gene>
    <name evidence="8" type="ORF">A2843_00630</name>
</gene>
<dbReference type="GO" id="GO:0008237">
    <property type="term" value="F:metallopeptidase activity"/>
    <property type="evidence" value="ECO:0007669"/>
    <property type="project" value="UniProtKB-KW"/>
</dbReference>
<dbReference type="InterPro" id="IPR037518">
    <property type="entry name" value="MPN"/>
</dbReference>
<dbReference type="NCBIfam" id="NF000642">
    <property type="entry name" value="PRK00024.1"/>
    <property type="match status" value="1"/>
</dbReference>
<evidence type="ECO:0000259" key="7">
    <source>
        <dbReference type="PROSITE" id="PS50249"/>
    </source>
</evidence>
<organism evidence="8 9">
    <name type="scientific">Candidatus Wildermuthbacteria bacterium RIFCSPHIGHO2_01_FULL_48_27b</name>
    <dbReference type="NCBI Taxonomy" id="1802447"/>
    <lineage>
        <taxon>Bacteria</taxon>
        <taxon>Candidatus Wildermuthiibacteriota</taxon>
    </lineage>
</organism>
<evidence type="ECO:0000256" key="2">
    <source>
        <dbReference type="ARBA" id="ARBA00022723"/>
    </source>
</evidence>
<name>A0A1G2QWN0_9BACT</name>
<dbReference type="PANTHER" id="PTHR30471">
    <property type="entry name" value="DNA REPAIR PROTEIN RADC"/>
    <property type="match status" value="1"/>
</dbReference>
<comment type="caution">
    <text evidence="8">The sequence shown here is derived from an EMBL/GenBank/DDBJ whole genome shotgun (WGS) entry which is preliminary data.</text>
</comment>